<proteinExistence type="predicted"/>
<organism evidence="2 3">
    <name type="scientific">Actinoplanes palleronii</name>
    <dbReference type="NCBI Taxonomy" id="113570"/>
    <lineage>
        <taxon>Bacteria</taxon>
        <taxon>Bacillati</taxon>
        <taxon>Actinomycetota</taxon>
        <taxon>Actinomycetes</taxon>
        <taxon>Micromonosporales</taxon>
        <taxon>Micromonosporaceae</taxon>
        <taxon>Actinoplanes</taxon>
    </lineage>
</organism>
<dbReference type="RefSeq" id="WP_203830820.1">
    <property type="nucleotide sequence ID" value="NZ_BAAATY010000059.1"/>
</dbReference>
<evidence type="ECO:0000313" key="2">
    <source>
        <dbReference type="EMBL" id="GIE73188.1"/>
    </source>
</evidence>
<accession>A0ABQ4BR93</accession>
<keyword evidence="3" id="KW-1185">Reference proteome</keyword>
<dbReference type="Proteomes" id="UP000624709">
    <property type="component" value="Unassembled WGS sequence"/>
</dbReference>
<protein>
    <recommendedName>
        <fullName evidence="4">PE domain-containing protein</fullName>
    </recommendedName>
</protein>
<evidence type="ECO:0000256" key="1">
    <source>
        <dbReference type="SAM" id="MobiDB-lite"/>
    </source>
</evidence>
<sequence length="186" mass="18804">MLADVSAALGSFQAPAGVPAADQEPVEGTGEALDGAIVATAAAPGRVTSGGVHVTPDSLDASGQHLAAVAERFASALTAFQAEIAGYGQPWGADDIGSLIGAAHDEVASFAFESYQDARDRRQPDPRGDLHPPGGLIPSGPRRVLSPRARPSADFHRPWLRAVPSPAGSPRTGKRAGGAARSGAGE</sequence>
<feature type="region of interest" description="Disordered" evidence="1">
    <location>
        <begin position="116"/>
        <end position="186"/>
    </location>
</feature>
<reference evidence="2 3" key="1">
    <citation type="submission" date="2021-01" db="EMBL/GenBank/DDBJ databases">
        <title>Whole genome shotgun sequence of Actinoplanes palleronii NBRC 14916.</title>
        <authorList>
            <person name="Komaki H."/>
            <person name="Tamura T."/>
        </authorList>
    </citation>
    <scope>NUCLEOTIDE SEQUENCE [LARGE SCALE GENOMIC DNA]</scope>
    <source>
        <strain evidence="2 3">NBRC 14916</strain>
    </source>
</reference>
<comment type="caution">
    <text evidence="2">The sequence shown here is derived from an EMBL/GenBank/DDBJ whole genome shotgun (WGS) entry which is preliminary data.</text>
</comment>
<feature type="compositionally biased region" description="Basic and acidic residues" evidence="1">
    <location>
        <begin position="116"/>
        <end position="130"/>
    </location>
</feature>
<evidence type="ECO:0000313" key="3">
    <source>
        <dbReference type="Proteomes" id="UP000624709"/>
    </source>
</evidence>
<name>A0ABQ4BR93_9ACTN</name>
<dbReference type="EMBL" id="BOMS01000166">
    <property type="protein sequence ID" value="GIE73188.1"/>
    <property type="molecule type" value="Genomic_DNA"/>
</dbReference>
<evidence type="ECO:0008006" key="4">
    <source>
        <dbReference type="Google" id="ProtNLM"/>
    </source>
</evidence>
<feature type="compositionally biased region" description="Low complexity" evidence="1">
    <location>
        <begin position="177"/>
        <end position="186"/>
    </location>
</feature>
<gene>
    <name evidence="2" type="ORF">Apa02nite_092960</name>
</gene>